<dbReference type="PROSITE" id="PS50011">
    <property type="entry name" value="PROTEIN_KINASE_DOM"/>
    <property type="match status" value="1"/>
</dbReference>
<organism evidence="8 9">
    <name type="scientific">Hallella colorans</name>
    <dbReference type="NCBI Taxonomy" id="1703337"/>
    <lineage>
        <taxon>Bacteria</taxon>
        <taxon>Pseudomonadati</taxon>
        <taxon>Bacteroidota</taxon>
        <taxon>Bacteroidia</taxon>
        <taxon>Bacteroidales</taxon>
        <taxon>Prevotellaceae</taxon>
        <taxon>Hallella</taxon>
    </lineage>
</organism>
<feature type="compositionally biased region" description="Polar residues" evidence="5">
    <location>
        <begin position="347"/>
        <end position="357"/>
    </location>
</feature>
<evidence type="ECO:0000256" key="6">
    <source>
        <dbReference type="SAM" id="Phobius"/>
    </source>
</evidence>
<evidence type="ECO:0000256" key="3">
    <source>
        <dbReference type="ARBA" id="ARBA00022777"/>
    </source>
</evidence>
<gene>
    <name evidence="8" type="ORF">C7379_11764</name>
</gene>
<dbReference type="Pfam" id="PF00069">
    <property type="entry name" value="Pkinase"/>
    <property type="match status" value="1"/>
</dbReference>
<evidence type="ECO:0000256" key="4">
    <source>
        <dbReference type="ARBA" id="ARBA00022840"/>
    </source>
</evidence>
<evidence type="ECO:0000313" key="9">
    <source>
        <dbReference type="Proteomes" id="UP000245870"/>
    </source>
</evidence>
<feature type="region of interest" description="Disordered" evidence="5">
    <location>
        <begin position="334"/>
        <end position="357"/>
    </location>
</feature>
<dbReference type="InterPro" id="IPR011009">
    <property type="entry name" value="Kinase-like_dom_sf"/>
</dbReference>
<dbReference type="InterPro" id="IPR000719">
    <property type="entry name" value="Prot_kinase_dom"/>
</dbReference>
<dbReference type="AlphaFoldDB" id="A0A2U0U313"/>
<keyword evidence="6" id="KW-0472">Membrane</keyword>
<dbReference type="EMBL" id="QENY01000017">
    <property type="protein sequence ID" value="PVX50666.1"/>
    <property type="molecule type" value="Genomic_DNA"/>
</dbReference>
<dbReference type="InterPro" id="IPR008271">
    <property type="entry name" value="Ser/Thr_kinase_AS"/>
</dbReference>
<proteinExistence type="predicted"/>
<evidence type="ECO:0000256" key="2">
    <source>
        <dbReference type="ARBA" id="ARBA00022741"/>
    </source>
</evidence>
<accession>A0A2U0U313</accession>
<dbReference type="PANTHER" id="PTHR43289:SF6">
    <property type="entry name" value="SERINE_THREONINE-PROTEIN KINASE NEKL-3"/>
    <property type="match status" value="1"/>
</dbReference>
<dbReference type="PROSITE" id="PS00108">
    <property type="entry name" value="PROTEIN_KINASE_ST"/>
    <property type="match status" value="1"/>
</dbReference>
<dbReference type="SUPFAM" id="SSF56112">
    <property type="entry name" value="Protein kinase-like (PK-like)"/>
    <property type="match status" value="1"/>
</dbReference>
<keyword evidence="4" id="KW-0067">ATP-binding</keyword>
<evidence type="ECO:0000313" key="8">
    <source>
        <dbReference type="EMBL" id="PVX50666.1"/>
    </source>
</evidence>
<dbReference type="Proteomes" id="UP000245870">
    <property type="component" value="Unassembled WGS sequence"/>
</dbReference>
<dbReference type="RefSeq" id="WP_116617041.1">
    <property type="nucleotide sequence ID" value="NZ_QENY01000017.1"/>
</dbReference>
<dbReference type="CDD" id="cd14014">
    <property type="entry name" value="STKc_PknB_like"/>
    <property type="match status" value="1"/>
</dbReference>
<keyword evidence="6" id="KW-1133">Transmembrane helix</keyword>
<keyword evidence="9" id="KW-1185">Reference proteome</keyword>
<sequence>MNDVYPNSGFIYDNREFLSSSFTNIKPLADNSSKLFVLYRAERLGKWFLLKGLKSAYQKDAHIVSMLRKEFEIAYQLSHPHIAQTIGIEEVDGIGLCIVQEYVKGKNLRQVMASERWDEKSLVRMMRQIGEALDYLHDNQIVHRDLKPENIMVTTNGRNAKLIDFGLADADDYTILKSPAGTVNYIAPEQANGIEGLDGRADVYSFGKLLDELTTCFGYQKKYLPIINNCIQYDRTKRYDRLSEIHWTEKTSSRQFVVYGLVGAGLAAVIFGVLLIYLQHVANTPSAITPTAIQVEQAGSVKRPVMVATDNVSTTHTNMPKANGKGRAVFRDDLTSNRERSRMSRAESLQTPNSRQQLSNEQYKQFMEDSKQRAFEIMKQSLEWDRTVYHQLKTDKERLNFGVTVVKRERKLMRESNRKALLKILDASAPNFNSILDIADTYSEKGRIAFFQDPDCLSQWQNALGGK</sequence>
<evidence type="ECO:0000259" key="7">
    <source>
        <dbReference type="PROSITE" id="PS50011"/>
    </source>
</evidence>
<dbReference type="PANTHER" id="PTHR43289">
    <property type="entry name" value="MITOGEN-ACTIVATED PROTEIN KINASE KINASE KINASE 20-RELATED"/>
    <property type="match status" value="1"/>
</dbReference>
<dbReference type="OrthoDB" id="9813021at2"/>
<comment type="caution">
    <text evidence="8">The sequence shown here is derived from an EMBL/GenBank/DDBJ whole genome shotgun (WGS) entry which is preliminary data.</text>
</comment>
<feature type="domain" description="Protein kinase" evidence="7">
    <location>
        <begin position="22"/>
        <end position="367"/>
    </location>
</feature>
<dbReference type="Gene3D" id="1.10.510.10">
    <property type="entry name" value="Transferase(Phosphotransferase) domain 1"/>
    <property type="match status" value="1"/>
</dbReference>
<protein>
    <submittedName>
        <fullName evidence="8">Protein kinase-like protein</fullName>
    </submittedName>
</protein>
<evidence type="ECO:0000256" key="5">
    <source>
        <dbReference type="SAM" id="MobiDB-lite"/>
    </source>
</evidence>
<keyword evidence="2" id="KW-0547">Nucleotide-binding</keyword>
<keyword evidence="6" id="KW-0812">Transmembrane</keyword>
<keyword evidence="1" id="KW-0808">Transferase</keyword>
<evidence type="ECO:0000256" key="1">
    <source>
        <dbReference type="ARBA" id="ARBA00022679"/>
    </source>
</evidence>
<reference evidence="8 9" key="1">
    <citation type="submission" date="2018-05" db="EMBL/GenBank/DDBJ databases">
        <title>Genomic Encyclopedia of Type Strains, Phase IV (KMG-IV): sequencing the most valuable type-strain genomes for metagenomic binning, comparative biology and taxonomic classification.</title>
        <authorList>
            <person name="Goeker M."/>
        </authorList>
    </citation>
    <scope>NUCLEOTIDE SEQUENCE [LARGE SCALE GENOMIC DNA]</scope>
    <source>
        <strain evidence="8 9">DSM 100333</strain>
    </source>
</reference>
<dbReference type="GO" id="GO:0005524">
    <property type="term" value="F:ATP binding"/>
    <property type="evidence" value="ECO:0007669"/>
    <property type="project" value="UniProtKB-KW"/>
</dbReference>
<feature type="transmembrane region" description="Helical" evidence="6">
    <location>
        <begin position="256"/>
        <end position="278"/>
    </location>
</feature>
<dbReference type="SMART" id="SM00220">
    <property type="entry name" value="S_TKc"/>
    <property type="match status" value="1"/>
</dbReference>
<feature type="compositionally biased region" description="Basic and acidic residues" evidence="5">
    <location>
        <begin position="334"/>
        <end position="345"/>
    </location>
</feature>
<keyword evidence="3 8" id="KW-0418">Kinase</keyword>
<name>A0A2U0U313_9BACT</name>
<dbReference type="GO" id="GO:0004674">
    <property type="term" value="F:protein serine/threonine kinase activity"/>
    <property type="evidence" value="ECO:0007669"/>
    <property type="project" value="TreeGrafter"/>
</dbReference>